<name>A0AAW2I2P2_9NEOP</name>
<organism evidence="2">
    <name type="scientific">Menopon gallinae</name>
    <name type="common">poultry shaft louse</name>
    <dbReference type="NCBI Taxonomy" id="328185"/>
    <lineage>
        <taxon>Eukaryota</taxon>
        <taxon>Metazoa</taxon>
        <taxon>Ecdysozoa</taxon>
        <taxon>Arthropoda</taxon>
        <taxon>Hexapoda</taxon>
        <taxon>Insecta</taxon>
        <taxon>Pterygota</taxon>
        <taxon>Neoptera</taxon>
        <taxon>Paraneoptera</taxon>
        <taxon>Psocodea</taxon>
        <taxon>Troctomorpha</taxon>
        <taxon>Phthiraptera</taxon>
        <taxon>Amblycera</taxon>
        <taxon>Menoponidae</taxon>
        <taxon>Menopon</taxon>
    </lineage>
</organism>
<protein>
    <recommendedName>
        <fullName evidence="1">Nose resistant-to-fluoxetine protein N-terminal domain-containing protein</fullName>
    </recommendedName>
</protein>
<gene>
    <name evidence="2" type="ORF">PYX00_003878</name>
</gene>
<dbReference type="Pfam" id="PF20146">
    <property type="entry name" value="NRF"/>
    <property type="match status" value="1"/>
</dbReference>
<accession>A0AAW2I2P2</accession>
<feature type="domain" description="Nose resistant-to-fluoxetine protein N-terminal" evidence="1">
    <location>
        <begin position="1"/>
        <end position="52"/>
    </location>
</feature>
<proteinExistence type="predicted"/>
<dbReference type="AlphaFoldDB" id="A0AAW2I2P2"/>
<evidence type="ECO:0000259" key="1">
    <source>
        <dbReference type="Pfam" id="PF20146"/>
    </source>
</evidence>
<dbReference type="InterPro" id="IPR006621">
    <property type="entry name" value="Nose-resist-to-fluoxetine_N"/>
</dbReference>
<sequence length="76" mass="8612">MDASGRYTPQFFYGNNFWLGSMSLCRELSASHRETNVPSFRVQFSVARLLIKIGSISPKEVSEPRKSGTKHFFAIP</sequence>
<comment type="caution">
    <text evidence="2">The sequence shown here is derived from an EMBL/GenBank/DDBJ whole genome shotgun (WGS) entry which is preliminary data.</text>
</comment>
<dbReference type="EMBL" id="JARGDH010000002">
    <property type="protein sequence ID" value="KAL0276272.1"/>
    <property type="molecule type" value="Genomic_DNA"/>
</dbReference>
<evidence type="ECO:0000313" key="2">
    <source>
        <dbReference type="EMBL" id="KAL0276272.1"/>
    </source>
</evidence>
<reference evidence="2" key="1">
    <citation type="journal article" date="2024" name="Gigascience">
        <title>Chromosome-level genome of the poultry shaft louse Menopon gallinae provides insight into the host-switching and adaptive evolution of parasitic lice.</title>
        <authorList>
            <person name="Xu Y."/>
            <person name="Ma L."/>
            <person name="Liu S."/>
            <person name="Liang Y."/>
            <person name="Liu Q."/>
            <person name="He Z."/>
            <person name="Tian L."/>
            <person name="Duan Y."/>
            <person name="Cai W."/>
            <person name="Li H."/>
            <person name="Song F."/>
        </authorList>
    </citation>
    <scope>NUCLEOTIDE SEQUENCE</scope>
    <source>
        <strain evidence="2">Cailab_2023a</strain>
    </source>
</reference>